<keyword evidence="2" id="KW-1185">Reference proteome</keyword>
<sequence>MAHGSSVKQISFYDDDVHNWQLWRNRSAAAEAPPAVSNVTSAFSSPAPSTKGRHFLVICCENKAIFLEKISNIYSKKLNYINLMASKSASAKGALSLLIILVCMDMTAVRAANPKFLNFAVSPQPPLSAVGAGSEAMPMVERFLPCLSALKY</sequence>
<gene>
    <name evidence="1" type="ORF">FPE_LOCUS29850</name>
</gene>
<evidence type="ECO:0000313" key="2">
    <source>
        <dbReference type="Proteomes" id="UP000834106"/>
    </source>
</evidence>
<evidence type="ECO:0000313" key="1">
    <source>
        <dbReference type="EMBL" id="CAI9782420.1"/>
    </source>
</evidence>
<organism evidence="1 2">
    <name type="scientific">Fraxinus pennsylvanica</name>
    <dbReference type="NCBI Taxonomy" id="56036"/>
    <lineage>
        <taxon>Eukaryota</taxon>
        <taxon>Viridiplantae</taxon>
        <taxon>Streptophyta</taxon>
        <taxon>Embryophyta</taxon>
        <taxon>Tracheophyta</taxon>
        <taxon>Spermatophyta</taxon>
        <taxon>Magnoliopsida</taxon>
        <taxon>eudicotyledons</taxon>
        <taxon>Gunneridae</taxon>
        <taxon>Pentapetalae</taxon>
        <taxon>asterids</taxon>
        <taxon>lamiids</taxon>
        <taxon>Lamiales</taxon>
        <taxon>Oleaceae</taxon>
        <taxon>Oleeae</taxon>
        <taxon>Fraxinus</taxon>
    </lineage>
</organism>
<dbReference type="EMBL" id="OU503054">
    <property type="protein sequence ID" value="CAI9782420.1"/>
    <property type="molecule type" value="Genomic_DNA"/>
</dbReference>
<accession>A0AAD2A6N9</accession>
<proteinExistence type="predicted"/>
<reference evidence="1" key="1">
    <citation type="submission" date="2023-05" db="EMBL/GenBank/DDBJ databases">
        <authorList>
            <person name="Huff M."/>
        </authorList>
    </citation>
    <scope>NUCLEOTIDE SEQUENCE</scope>
</reference>
<name>A0AAD2A6N9_9LAMI</name>
<dbReference type="PANTHER" id="PTHR45521">
    <property type="entry name" value="TSET COMPLEX MEMBER TSTF"/>
    <property type="match status" value="1"/>
</dbReference>
<dbReference type="InterPro" id="IPR053290">
    <property type="entry name" value="TSET_complex_member"/>
</dbReference>
<protein>
    <submittedName>
        <fullName evidence="1">Uncharacterized protein</fullName>
    </submittedName>
</protein>
<dbReference type="AlphaFoldDB" id="A0AAD2A6N9"/>
<dbReference type="PANTHER" id="PTHR45521:SF2">
    <property type="entry name" value="TRANSDUCIN_WD40 REPEAT-LIKE SUPERFAMILY PROTEIN"/>
    <property type="match status" value="1"/>
</dbReference>
<dbReference type="Proteomes" id="UP000834106">
    <property type="component" value="Chromosome 19"/>
</dbReference>